<evidence type="ECO:0000313" key="1">
    <source>
        <dbReference type="EMBL" id="KAF2749306.1"/>
    </source>
</evidence>
<reference evidence="1" key="1">
    <citation type="journal article" date="2020" name="Stud. Mycol.">
        <title>101 Dothideomycetes genomes: a test case for predicting lifestyles and emergence of pathogens.</title>
        <authorList>
            <person name="Haridas S."/>
            <person name="Albert R."/>
            <person name="Binder M."/>
            <person name="Bloem J."/>
            <person name="Labutti K."/>
            <person name="Salamov A."/>
            <person name="Andreopoulos B."/>
            <person name="Baker S."/>
            <person name="Barry K."/>
            <person name="Bills G."/>
            <person name="Bluhm B."/>
            <person name="Cannon C."/>
            <person name="Castanera R."/>
            <person name="Culley D."/>
            <person name="Daum C."/>
            <person name="Ezra D."/>
            <person name="Gonzalez J."/>
            <person name="Henrissat B."/>
            <person name="Kuo A."/>
            <person name="Liang C."/>
            <person name="Lipzen A."/>
            <person name="Lutzoni F."/>
            <person name="Magnuson J."/>
            <person name="Mondo S."/>
            <person name="Nolan M."/>
            <person name="Ohm R."/>
            <person name="Pangilinan J."/>
            <person name="Park H.-J."/>
            <person name="Ramirez L."/>
            <person name="Alfaro M."/>
            <person name="Sun H."/>
            <person name="Tritt A."/>
            <person name="Yoshinaga Y."/>
            <person name="Zwiers L.-H."/>
            <person name="Turgeon B."/>
            <person name="Goodwin S."/>
            <person name="Spatafora J."/>
            <person name="Crous P."/>
            <person name="Grigoriev I."/>
        </authorList>
    </citation>
    <scope>NUCLEOTIDE SEQUENCE</scope>
    <source>
        <strain evidence="1">CBS 119925</strain>
    </source>
</reference>
<name>A0A6A6VHL6_9PLEO</name>
<accession>A0A6A6VHL6</accession>
<dbReference type="EMBL" id="MU006566">
    <property type="protein sequence ID" value="KAF2749306.1"/>
    <property type="molecule type" value="Genomic_DNA"/>
</dbReference>
<dbReference type="Proteomes" id="UP000799440">
    <property type="component" value="Unassembled WGS sequence"/>
</dbReference>
<protein>
    <submittedName>
        <fullName evidence="1">Uncharacterized protein</fullName>
    </submittedName>
</protein>
<evidence type="ECO:0000313" key="2">
    <source>
        <dbReference type="Proteomes" id="UP000799440"/>
    </source>
</evidence>
<sequence>MKVIEHVENGIDRTAEVHLCDARGKPLDEYDEFEAEDEKAVCCYVPVEAGRKVNLLAEVNGSMLEVCADILVDGVCRRTTTPYKPETGICKNTKLRGLTTVLFPSASGKIFRETGLLVTKLLAVASDQPSNGPIGTLELRLYVLRQHGEQHLPKLMPKYYESSYTPTMPALKRQDGVPAPTFSWKLLREAVVAWICCKSNASSLMVHAQPQNRGLSFDFTTAMDVSFLSF</sequence>
<organism evidence="1 2">
    <name type="scientific">Sporormia fimetaria CBS 119925</name>
    <dbReference type="NCBI Taxonomy" id="1340428"/>
    <lineage>
        <taxon>Eukaryota</taxon>
        <taxon>Fungi</taxon>
        <taxon>Dikarya</taxon>
        <taxon>Ascomycota</taxon>
        <taxon>Pezizomycotina</taxon>
        <taxon>Dothideomycetes</taxon>
        <taxon>Pleosporomycetidae</taxon>
        <taxon>Pleosporales</taxon>
        <taxon>Sporormiaceae</taxon>
        <taxon>Sporormia</taxon>
    </lineage>
</organism>
<keyword evidence="2" id="KW-1185">Reference proteome</keyword>
<proteinExistence type="predicted"/>
<dbReference type="OrthoDB" id="5309154at2759"/>
<dbReference type="AlphaFoldDB" id="A0A6A6VHL6"/>
<gene>
    <name evidence="1" type="ORF">M011DRAFT_304003</name>
</gene>